<name>A0A5J6VIW4_9VIRU</name>
<sequence length="335" mass="38874">MSSESDEVQSSYNRFLEQLSKTDCLYLGEDESTRHTHLKDMIDGDKMINSETCSQYVDTMNYFIKNVKSKKKHRIGSTDFIKAFAERVVKKENKAAYLFCFNKDKTTEINLGQILLKQLQDNKKNVKQIQSYLFILYIQSCNFIYREIPAIIDDEDSEINAPFSVKKNYIEIMDFFQQQVDSDSDAETEAPVESKVNGELNNKIKGICSEVMDQIMPGSDMKNMFGNMMGNPQMSAMMDTMINSMYSDDDKQRLNDELNEENMKKTLEQAKQEFGKFNLGQMMQNMGGGNTEEGQPSMDQMKEQFRQQLGDQFDDKEFDQIMNMDNDLLKMMKKN</sequence>
<proteinExistence type="predicted"/>
<accession>A0A5J6VIW4</accession>
<dbReference type="EMBL" id="MN448271">
    <property type="protein sequence ID" value="QFG73814.1"/>
    <property type="molecule type" value="Genomic_DNA"/>
</dbReference>
<evidence type="ECO:0000313" key="1">
    <source>
        <dbReference type="EMBL" id="QFG73814.1"/>
    </source>
</evidence>
<reference evidence="1" key="1">
    <citation type="journal article" date="2019" name="Philos. Trans. R. Soc. Lond., B, Biol. Sci.">
        <title>Targeted metagenomic recovery of four divergent viruses reveals shared and distinctive characteristics of giant viruses of marine eukaryotes.</title>
        <authorList>
            <person name="Needham D.M."/>
            <person name="Poirier C."/>
            <person name="Hehenberger E."/>
            <person name="Jimenez V."/>
            <person name="Swalwell J.E."/>
            <person name="Santoro A.E."/>
            <person name="Worden A.Z."/>
        </authorList>
    </citation>
    <scope>NUCLEOTIDE SEQUENCE</scope>
    <source>
        <strain evidence="1">OPacV-662</strain>
    </source>
</reference>
<organism evidence="1">
    <name type="scientific">Megaviridae environmental sample</name>
    <dbReference type="NCBI Taxonomy" id="1737588"/>
    <lineage>
        <taxon>Viruses</taxon>
        <taxon>Varidnaviria</taxon>
        <taxon>Bamfordvirae</taxon>
        <taxon>Nucleocytoviricota</taxon>
        <taxon>Megaviricetes</taxon>
        <taxon>Imitervirales</taxon>
        <taxon>Mimiviridae</taxon>
        <taxon>environmental samples</taxon>
    </lineage>
</organism>
<protein>
    <submittedName>
        <fullName evidence="1">Uncharacterized protein</fullName>
    </submittedName>
</protein>